<protein>
    <submittedName>
        <fullName evidence="4">Acyltransferase</fullName>
    </submittedName>
</protein>
<feature type="transmembrane region" description="Helical" evidence="2">
    <location>
        <begin position="309"/>
        <end position="327"/>
    </location>
</feature>
<evidence type="ECO:0000256" key="1">
    <source>
        <dbReference type="SAM" id="MobiDB-lite"/>
    </source>
</evidence>
<proteinExistence type="predicted"/>
<reference evidence="4" key="1">
    <citation type="journal article" date="2021" name="IMA Fungus">
        <title>Genomic characterization of three marine fungi, including Emericellopsis atlantica sp. nov. with signatures of a generalist lifestyle and marine biomass degradation.</title>
        <authorList>
            <person name="Hagestad O.C."/>
            <person name="Hou L."/>
            <person name="Andersen J.H."/>
            <person name="Hansen E.H."/>
            <person name="Altermark B."/>
            <person name="Li C."/>
            <person name="Kuhnert E."/>
            <person name="Cox R.J."/>
            <person name="Crous P.W."/>
            <person name="Spatafora J.W."/>
            <person name="Lail K."/>
            <person name="Amirebrahimi M."/>
            <person name="Lipzen A."/>
            <person name="Pangilinan J."/>
            <person name="Andreopoulos W."/>
            <person name="Hayes R.D."/>
            <person name="Ng V."/>
            <person name="Grigoriev I.V."/>
            <person name="Jackson S.A."/>
            <person name="Sutton T.D.S."/>
            <person name="Dobson A.D.W."/>
            <person name="Rama T."/>
        </authorList>
    </citation>
    <scope>NUCLEOTIDE SEQUENCE</scope>
    <source>
        <strain evidence="4">TRa018bII</strain>
    </source>
</reference>
<dbReference type="PANTHER" id="PTHR23028:SF125">
    <property type="entry name" value="ACYLTRANSFERASE"/>
    <property type="match status" value="1"/>
</dbReference>
<organism evidence="4 5">
    <name type="scientific">Amylocarpus encephaloides</name>
    <dbReference type="NCBI Taxonomy" id="45428"/>
    <lineage>
        <taxon>Eukaryota</taxon>
        <taxon>Fungi</taxon>
        <taxon>Dikarya</taxon>
        <taxon>Ascomycota</taxon>
        <taxon>Pezizomycotina</taxon>
        <taxon>Leotiomycetes</taxon>
        <taxon>Helotiales</taxon>
        <taxon>Helotiales incertae sedis</taxon>
        <taxon>Amylocarpus</taxon>
    </lineage>
</organism>
<dbReference type="Pfam" id="PF01757">
    <property type="entry name" value="Acyl_transf_3"/>
    <property type="match status" value="1"/>
</dbReference>
<keyword evidence="4" id="KW-0012">Acyltransferase</keyword>
<accession>A0A9P8C0Q3</accession>
<feature type="transmembrane region" description="Helical" evidence="2">
    <location>
        <begin position="123"/>
        <end position="144"/>
    </location>
</feature>
<feature type="region of interest" description="Disordered" evidence="1">
    <location>
        <begin position="1"/>
        <end position="22"/>
    </location>
</feature>
<keyword evidence="5" id="KW-1185">Reference proteome</keyword>
<name>A0A9P8C0Q3_9HELO</name>
<feature type="transmembrane region" description="Helical" evidence="2">
    <location>
        <begin position="164"/>
        <end position="185"/>
    </location>
</feature>
<keyword evidence="2" id="KW-0472">Membrane</keyword>
<keyword evidence="2" id="KW-1133">Transmembrane helix</keyword>
<comment type="caution">
    <text evidence="4">The sequence shown here is derived from an EMBL/GenBank/DDBJ whole genome shotgun (WGS) entry which is preliminary data.</text>
</comment>
<keyword evidence="2" id="KW-0812">Transmembrane</keyword>
<evidence type="ECO:0000313" key="4">
    <source>
        <dbReference type="EMBL" id="KAG9229080.1"/>
    </source>
</evidence>
<dbReference type="EMBL" id="MU251818">
    <property type="protein sequence ID" value="KAG9229080.1"/>
    <property type="molecule type" value="Genomic_DNA"/>
</dbReference>
<keyword evidence="4" id="KW-0808">Transferase</keyword>
<feature type="transmembrane region" description="Helical" evidence="2">
    <location>
        <begin position="359"/>
        <end position="378"/>
    </location>
</feature>
<sequence>MSKRDDNIIEGGQMKNGAFPSSVQDNPAPIAVSWSRGKLRWLLGAFRPAILTSSGPRHQIRRTAYLDGLRGFAAFIVYWHHHQLWPHRDRPADLIFENVYGYKGNYFFACLPGIRTLFSGGHYAVSIFFVISGYVLSTKPLALIHAGEHEKLGDNLASALFRRWIRLFIPVLCSTFFYLTSWHLFGIYTVSPRHEPTYRDELWHWYAEFKNFSFVFRTGGDGWFSYSFHTWSIPVEFRGSIAIYTTLLALSRCTQRARLWCQVGLIIYFMYIADGWFAASFISGMLLCDLEMLAREKKLPDFFRSFDNYKTIIFYTMFIVATYLGGVPSHDRDEEYLKGSPGWGWLSWFKPQAVYDFKWFYLSIAGFLTVASTPHIALLKRFFETRFCQYLGRISFMFYLVHGPILWTLGDRLYAATGLYTEVHLIHMPGWVNLFPLSKSGPMGLEMSFLAPNLILLPTTLWAAEIMTKLVDEPTVKFAAWLYKITGATAPKPPLL</sequence>
<dbReference type="OrthoDB" id="5819582at2759"/>
<dbReference type="AlphaFoldDB" id="A0A9P8C0Q3"/>
<dbReference type="GO" id="GO:0016747">
    <property type="term" value="F:acyltransferase activity, transferring groups other than amino-acyl groups"/>
    <property type="evidence" value="ECO:0007669"/>
    <property type="project" value="InterPro"/>
</dbReference>
<dbReference type="InterPro" id="IPR050879">
    <property type="entry name" value="Acyltransferase_3"/>
</dbReference>
<feature type="domain" description="Acyltransferase 3" evidence="3">
    <location>
        <begin position="64"/>
        <end position="416"/>
    </location>
</feature>
<dbReference type="InterPro" id="IPR002656">
    <property type="entry name" value="Acyl_transf_3_dom"/>
</dbReference>
<evidence type="ECO:0000313" key="5">
    <source>
        <dbReference type="Proteomes" id="UP000824998"/>
    </source>
</evidence>
<evidence type="ECO:0000256" key="2">
    <source>
        <dbReference type="SAM" id="Phobius"/>
    </source>
</evidence>
<dbReference type="Proteomes" id="UP000824998">
    <property type="component" value="Unassembled WGS sequence"/>
</dbReference>
<feature type="transmembrane region" description="Helical" evidence="2">
    <location>
        <begin position="265"/>
        <end position="288"/>
    </location>
</feature>
<dbReference type="PANTHER" id="PTHR23028">
    <property type="entry name" value="ACETYLTRANSFERASE"/>
    <property type="match status" value="1"/>
</dbReference>
<evidence type="ECO:0000259" key="3">
    <source>
        <dbReference type="Pfam" id="PF01757"/>
    </source>
</evidence>
<gene>
    <name evidence="4" type="ORF">BJ875DRAFT_211378</name>
</gene>